<dbReference type="OrthoDB" id="5567701at2"/>
<accession>Q0ACD7</accession>
<dbReference type="KEGG" id="aeh:Mlg_0145"/>
<dbReference type="AlphaFoldDB" id="Q0ACD7"/>
<dbReference type="RefSeq" id="WP_011627896.1">
    <property type="nucleotide sequence ID" value="NC_008340.1"/>
</dbReference>
<gene>
    <name evidence="1" type="ordered locus">Mlg_0145</name>
</gene>
<name>Q0ACD7_ALKEH</name>
<protein>
    <recommendedName>
        <fullName evidence="3">TIGR03016 family PEP-CTERM system-associated outer membrane protein</fullName>
    </recommendedName>
</protein>
<dbReference type="eggNOG" id="COG5338">
    <property type="taxonomic scope" value="Bacteria"/>
</dbReference>
<dbReference type="HOGENOM" id="CLU_037738_1_0_6"/>
<dbReference type="Proteomes" id="UP000001962">
    <property type="component" value="Chromosome"/>
</dbReference>
<dbReference type="InterPro" id="IPR011250">
    <property type="entry name" value="OMP/PagP_B-barrel"/>
</dbReference>
<dbReference type="NCBIfam" id="TIGR03016">
    <property type="entry name" value="pepcterm_hypo_1"/>
    <property type="match status" value="1"/>
</dbReference>
<dbReference type="SUPFAM" id="SSF56935">
    <property type="entry name" value="Porins"/>
    <property type="match status" value="1"/>
</dbReference>
<evidence type="ECO:0008006" key="3">
    <source>
        <dbReference type="Google" id="ProtNLM"/>
    </source>
</evidence>
<sequence length="510" mass="57642">MASRERIASAGVARRACGNPTLVALGLVIAGLALPTTATANWTFTPRVSVTGELTDNATLAPRGSEEWDFITSVNPGFSLRRDDGRLQASINYSMNNRFYARETGQDRTSHRLAGTGTAEVIRETFFIEATALRTEQADSLLGPVGVGGSTPRENLRETTRYSISPYLITRYGRFATQQLRYRFSEVLNHRSTQGDSHTHATSYQLNSGPAFNRPFWQLAADYREERFDNAPTGEFGSVSGTAGYQFSRFFSSYVQVGRDYNNFETLRDDEDDTFWEVGATWTPTRATSVQASYGERYFGKNRAISARHASRRASYRLSYSERITSTQRTTQFFREDLLLQEIIDLIGEGGIFDDEGNLNIPIDNIDDYIDEARVQSFFFVQSWRGAWQYQTGRSTFRLSGFHTRRESETDISGQPGGLFESDRQTRGGNASWTWALGPRTNTTLSARFSRSDFADERQDDLWGLRAAISRQLTPDARATLSYRHQQRESSERAAEYRENALLATFTKEF</sequence>
<evidence type="ECO:0000313" key="1">
    <source>
        <dbReference type="EMBL" id="ABI55500.1"/>
    </source>
</evidence>
<proteinExistence type="predicted"/>
<dbReference type="EMBL" id="CP000453">
    <property type="protein sequence ID" value="ABI55500.1"/>
    <property type="molecule type" value="Genomic_DNA"/>
</dbReference>
<evidence type="ECO:0000313" key="2">
    <source>
        <dbReference type="Proteomes" id="UP000001962"/>
    </source>
</evidence>
<keyword evidence="2" id="KW-1185">Reference proteome</keyword>
<reference evidence="2" key="1">
    <citation type="submission" date="2006-08" db="EMBL/GenBank/DDBJ databases">
        <title>Complete sequence of Alkalilimnicola ehrilichei MLHE-1.</title>
        <authorList>
            <person name="Copeland A."/>
            <person name="Lucas S."/>
            <person name="Lapidus A."/>
            <person name="Barry K."/>
            <person name="Detter J.C."/>
            <person name="Glavina del Rio T."/>
            <person name="Hammon N."/>
            <person name="Israni S."/>
            <person name="Dalin E."/>
            <person name="Tice H."/>
            <person name="Pitluck S."/>
            <person name="Sims D."/>
            <person name="Brettin T."/>
            <person name="Bruce D."/>
            <person name="Han C."/>
            <person name="Tapia R."/>
            <person name="Gilna P."/>
            <person name="Schmutz J."/>
            <person name="Larimer F."/>
            <person name="Land M."/>
            <person name="Hauser L."/>
            <person name="Kyrpides N."/>
            <person name="Mikhailova N."/>
            <person name="Oremland R.S."/>
            <person name="Hoeft S.E."/>
            <person name="Switzer-Blum J."/>
            <person name="Kulp T."/>
            <person name="King G."/>
            <person name="Tabita R."/>
            <person name="Witte B."/>
            <person name="Santini J.M."/>
            <person name="Basu P."/>
            <person name="Hollibaugh J.T."/>
            <person name="Xie G."/>
            <person name="Stolz J.F."/>
            <person name="Richardson P."/>
        </authorList>
    </citation>
    <scope>NUCLEOTIDE SEQUENCE [LARGE SCALE GENOMIC DNA]</scope>
    <source>
        <strain evidence="2">ATCC BAA-1101 / DSM 17681 / MLHE-1</strain>
    </source>
</reference>
<dbReference type="InterPro" id="IPR017467">
    <property type="entry name" value="CHP03016_PEP-CTERM"/>
</dbReference>
<organism evidence="1 2">
    <name type="scientific">Alkalilimnicola ehrlichii (strain ATCC BAA-1101 / DSM 17681 / MLHE-1)</name>
    <dbReference type="NCBI Taxonomy" id="187272"/>
    <lineage>
        <taxon>Bacteria</taxon>
        <taxon>Pseudomonadati</taxon>
        <taxon>Pseudomonadota</taxon>
        <taxon>Gammaproteobacteria</taxon>
        <taxon>Chromatiales</taxon>
        <taxon>Ectothiorhodospiraceae</taxon>
        <taxon>Alkalilimnicola</taxon>
    </lineage>
</organism>
<dbReference type="SUPFAM" id="SSF56925">
    <property type="entry name" value="OMPA-like"/>
    <property type="match status" value="1"/>
</dbReference>